<gene>
    <name evidence="3" type="ORF">T459_30714</name>
</gene>
<dbReference type="InterPro" id="IPR002048">
    <property type="entry name" value="EF_hand_dom"/>
</dbReference>
<dbReference type="InterPro" id="IPR011992">
    <property type="entry name" value="EF-hand-dom_pair"/>
</dbReference>
<dbReference type="InterPro" id="IPR018247">
    <property type="entry name" value="EF_Hand_1_Ca_BS"/>
</dbReference>
<protein>
    <submittedName>
        <fullName evidence="3">Calcium-binding protein CAST</fullName>
    </submittedName>
</protein>
<accession>A0A2G2Y9D3</accession>
<evidence type="ECO:0000313" key="4">
    <source>
        <dbReference type="Proteomes" id="UP000222542"/>
    </source>
</evidence>
<dbReference type="EMBL" id="AYRZ02000012">
    <property type="protein sequence ID" value="PHT66289.1"/>
    <property type="molecule type" value="Genomic_DNA"/>
</dbReference>
<evidence type="ECO:0000259" key="2">
    <source>
        <dbReference type="PROSITE" id="PS50222"/>
    </source>
</evidence>
<evidence type="ECO:0000256" key="1">
    <source>
        <dbReference type="ARBA" id="ARBA00022837"/>
    </source>
</evidence>
<dbReference type="Gramene" id="PHT66289">
    <property type="protein sequence ID" value="PHT66289"/>
    <property type="gene ID" value="T459_30714"/>
</dbReference>
<dbReference type="PROSITE" id="PS00018">
    <property type="entry name" value="EF_HAND_1"/>
    <property type="match status" value="1"/>
</dbReference>
<reference evidence="3 4" key="2">
    <citation type="journal article" date="2017" name="Genome Biol.">
        <title>New reference genome sequences of hot pepper reveal the massive evolution of plant disease-resistance genes by retroduplication.</title>
        <authorList>
            <person name="Kim S."/>
            <person name="Park J."/>
            <person name="Yeom S.I."/>
            <person name="Kim Y.M."/>
            <person name="Seo E."/>
            <person name="Kim K.T."/>
            <person name="Kim M.S."/>
            <person name="Lee J.M."/>
            <person name="Cheong K."/>
            <person name="Shin H.S."/>
            <person name="Kim S.B."/>
            <person name="Han K."/>
            <person name="Lee J."/>
            <person name="Park M."/>
            <person name="Lee H.A."/>
            <person name="Lee H.Y."/>
            <person name="Lee Y."/>
            <person name="Oh S."/>
            <person name="Lee J.H."/>
            <person name="Choi E."/>
            <person name="Choi E."/>
            <person name="Lee S.E."/>
            <person name="Jeon J."/>
            <person name="Kim H."/>
            <person name="Choi G."/>
            <person name="Song H."/>
            <person name="Lee J."/>
            <person name="Lee S.C."/>
            <person name="Kwon J.K."/>
            <person name="Lee H.Y."/>
            <person name="Koo N."/>
            <person name="Hong Y."/>
            <person name="Kim R.W."/>
            <person name="Kang W.H."/>
            <person name="Huh J.H."/>
            <person name="Kang B.C."/>
            <person name="Yang T.J."/>
            <person name="Lee Y.H."/>
            <person name="Bennetzen J.L."/>
            <person name="Choi D."/>
        </authorList>
    </citation>
    <scope>NUCLEOTIDE SEQUENCE [LARGE SCALE GENOMIC DNA]</scope>
    <source>
        <strain evidence="4">cv. CM334</strain>
    </source>
</reference>
<dbReference type="SUPFAM" id="SSF47473">
    <property type="entry name" value="EF-hand"/>
    <property type="match status" value="1"/>
</dbReference>
<reference evidence="3 4" key="1">
    <citation type="journal article" date="2014" name="Nat. Genet.">
        <title>Genome sequence of the hot pepper provides insights into the evolution of pungency in Capsicum species.</title>
        <authorList>
            <person name="Kim S."/>
            <person name="Park M."/>
            <person name="Yeom S.I."/>
            <person name="Kim Y.M."/>
            <person name="Lee J.M."/>
            <person name="Lee H.A."/>
            <person name="Seo E."/>
            <person name="Choi J."/>
            <person name="Cheong K."/>
            <person name="Kim K.T."/>
            <person name="Jung K."/>
            <person name="Lee G.W."/>
            <person name="Oh S.K."/>
            <person name="Bae C."/>
            <person name="Kim S.B."/>
            <person name="Lee H.Y."/>
            <person name="Kim S.Y."/>
            <person name="Kim M.S."/>
            <person name="Kang B.C."/>
            <person name="Jo Y.D."/>
            <person name="Yang H.B."/>
            <person name="Jeong H.J."/>
            <person name="Kang W.H."/>
            <person name="Kwon J.K."/>
            <person name="Shin C."/>
            <person name="Lim J.Y."/>
            <person name="Park J.H."/>
            <person name="Huh J.H."/>
            <person name="Kim J.S."/>
            <person name="Kim B.D."/>
            <person name="Cohen O."/>
            <person name="Paran I."/>
            <person name="Suh M.C."/>
            <person name="Lee S.B."/>
            <person name="Kim Y.K."/>
            <person name="Shin Y."/>
            <person name="Noh S.J."/>
            <person name="Park J."/>
            <person name="Seo Y.S."/>
            <person name="Kwon S.Y."/>
            <person name="Kim H.A."/>
            <person name="Park J.M."/>
            <person name="Kim H.J."/>
            <person name="Choi S.B."/>
            <person name="Bosland P.W."/>
            <person name="Reeves G."/>
            <person name="Jo S.H."/>
            <person name="Lee B.W."/>
            <person name="Cho H.T."/>
            <person name="Choi H.S."/>
            <person name="Lee M.S."/>
            <person name="Yu Y."/>
            <person name="Do Choi Y."/>
            <person name="Park B.S."/>
            <person name="van Deynze A."/>
            <person name="Ashrafi H."/>
            <person name="Hill T."/>
            <person name="Kim W.T."/>
            <person name="Pai H.S."/>
            <person name="Ahn H.K."/>
            <person name="Yeam I."/>
            <person name="Giovannoni J.J."/>
            <person name="Rose J.K."/>
            <person name="Sorensen I."/>
            <person name="Lee S.J."/>
            <person name="Kim R.W."/>
            <person name="Choi I.Y."/>
            <person name="Choi B.S."/>
            <person name="Lim J.S."/>
            <person name="Lee Y.H."/>
            <person name="Choi D."/>
        </authorList>
    </citation>
    <scope>NUCLEOTIDE SEQUENCE [LARGE SCALE GENOMIC DNA]</scope>
    <source>
        <strain evidence="4">cv. CM334</strain>
    </source>
</reference>
<dbReference type="AlphaFoldDB" id="A0A2G2Y9D3"/>
<dbReference type="Gene3D" id="1.10.238.10">
    <property type="entry name" value="EF-hand"/>
    <property type="match status" value="1"/>
</dbReference>
<comment type="caution">
    <text evidence="3">The sequence shown here is derived from an EMBL/GenBank/DDBJ whole genome shotgun (WGS) entry which is preliminary data.</text>
</comment>
<keyword evidence="4" id="KW-1185">Reference proteome</keyword>
<name>A0A2G2Y9D3_CAPAN</name>
<dbReference type="STRING" id="4072.A0A2G2Y9D3"/>
<dbReference type="GO" id="GO:0005509">
    <property type="term" value="F:calcium ion binding"/>
    <property type="evidence" value="ECO:0007669"/>
    <property type="project" value="InterPro"/>
</dbReference>
<sequence>MTRKAPKQTGAHQKQLDILAPTCAVYELRIIDVFDRNHDNLISIDELSKTLNLLRLDIDLFEIEFMVKSYIKQENTGLRFEDFEALHRSLNGINFILFLILWIDRSYFKSLN</sequence>
<proteinExistence type="predicted"/>
<dbReference type="PROSITE" id="PS50222">
    <property type="entry name" value="EF_HAND_2"/>
    <property type="match status" value="1"/>
</dbReference>
<feature type="domain" description="EF-hand" evidence="2">
    <location>
        <begin position="29"/>
        <end position="57"/>
    </location>
</feature>
<organism evidence="3 4">
    <name type="scientific">Capsicum annuum</name>
    <name type="common">Capsicum pepper</name>
    <dbReference type="NCBI Taxonomy" id="4072"/>
    <lineage>
        <taxon>Eukaryota</taxon>
        <taxon>Viridiplantae</taxon>
        <taxon>Streptophyta</taxon>
        <taxon>Embryophyta</taxon>
        <taxon>Tracheophyta</taxon>
        <taxon>Spermatophyta</taxon>
        <taxon>Magnoliopsida</taxon>
        <taxon>eudicotyledons</taxon>
        <taxon>Gunneridae</taxon>
        <taxon>Pentapetalae</taxon>
        <taxon>asterids</taxon>
        <taxon>lamiids</taxon>
        <taxon>Solanales</taxon>
        <taxon>Solanaceae</taxon>
        <taxon>Solanoideae</taxon>
        <taxon>Capsiceae</taxon>
        <taxon>Capsicum</taxon>
    </lineage>
</organism>
<keyword evidence="1" id="KW-0106">Calcium</keyword>
<dbReference type="Proteomes" id="UP000222542">
    <property type="component" value="Unassembled WGS sequence"/>
</dbReference>
<evidence type="ECO:0000313" key="3">
    <source>
        <dbReference type="EMBL" id="PHT66289.1"/>
    </source>
</evidence>